<evidence type="ECO:0000259" key="1">
    <source>
        <dbReference type="Pfam" id="PF08241"/>
    </source>
</evidence>
<name>A0A1F6DCA6_9BACT</name>
<proteinExistence type="predicted"/>
<comment type="caution">
    <text evidence="2">The sequence shown here is derived from an EMBL/GenBank/DDBJ whole genome shotgun (WGS) entry which is preliminary data.</text>
</comment>
<dbReference type="Proteomes" id="UP000178794">
    <property type="component" value="Unassembled WGS sequence"/>
</dbReference>
<protein>
    <recommendedName>
        <fullName evidence="1">Methyltransferase type 11 domain-containing protein</fullName>
    </recommendedName>
</protein>
<reference evidence="2 3" key="1">
    <citation type="journal article" date="2016" name="Nat. Commun.">
        <title>Thousands of microbial genomes shed light on interconnected biogeochemical processes in an aquifer system.</title>
        <authorList>
            <person name="Anantharaman K."/>
            <person name="Brown C.T."/>
            <person name="Hug L.A."/>
            <person name="Sharon I."/>
            <person name="Castelle C.J."/>
            <person name="Probst A.J."/>
            <person name="Thomas B.C."/>
            <person name="Singh A."/>
            <person name="Wilkins M.J."/>
            <person name="Karaoz U."/>
            <person name="Brodie E.L."/>
            <person name="Williams K.H."/>
            <person name="Hubbard S.S."/>
            <person name="Banfield J.F."/>
        </authorList>
    </citation>
    <scope>NUCLEOTIDE SEQUENCE [LARGE SCALE GENOMIC DNA]</scope>
</reference>
<dbReference type="AlphaFoldDB" id="A0A1F6DCA6"/>
<accession>A0A1F6DCA6</accession>
<dbReference type="STRING" id="1798492.A3C89_01540"/>
<dbReference type="Pfam" id="PF08241">
    <property type="entry name" value="Methyltransf_11"/>
    <property type="match status" value="1"/>
</dbReference>
<dbReference type="InterPro" id="IPR013216">
    <property type="entry name" value="Methyltransf_11"/>
</dbReference>
<dbReference type="SUPFAM" id="SSF53335">
    <property type="entry name" value="S-adenosyl-L-methionine-dependent methyltransferases"/>
    <property type="match status" value="1"/>
</dbReference>
<dbReference type="InterPro" id="IPR029063">
    <property type="entry name" value="SAM-dependent_MTases_sf"/>
</dbReference>
<evidence type="ECO:0000313" key="3">
    <source>
        <dbReference type="Proteomes" id="UP000178794"/>
    </source>
</evidence>
<dbReference type="GO" id="GO:0008757">
    <property type="term" value="F:S-adenosylmethionine-dependent methyltransferase activity"/>
    <property type="evidence" value="ECO:0007669"/>
    <property type="project" value="InterPro"/>
</dbReference>
<dbReference type="Gene3D" id="3.40.50.150">
    <property type="entry name" value="Vaccinia Virus protein VP39"/>
    <property type="match status" value="1"/>
</dbReference>
<sequence>MQGQGIAYDMQKVAEEDVPRFVSPRRVVSEFNLWQGDHVLDVASGAGHYIPHLRAAVGPKGRVYAHSAQKAHHELLTRDTVARGHHEVVPLLHMLEDGELDIVAGTIDAVLLANVLSAEGFKTEGLLAEMQRVIRREGKLCVVDWRSREDTERALIALLAEFGFEPKRALSPAATGSYHYGILFTKR</sequence>
<evidence type="ECO:0000313" key="2">
    <source>
        <dbReference type="EMBL" id="OGG59073.1"/>
    </source>
</evidence>
<gene>
    <name evidence="2" type="ORF">A3C89_01540</name>
</gene>
<feature type="domain" description="Methyltransferase type 11" evidence="1">
    <location>
        <begin position="40"/>
        <end position="141"/>
    </location>
</feature>
<dbReference type="EMBL" id="MFLF01000020">
    <property type="protein sequence ID" value="OGG59073.1"/>
    <property type="molecule type" value="Genomic_DNA"/>
</dbReference>
<organism evidence="2 3">
    <name type="scientific">Candidatus Kaiserbacteria bacterium RIFCSPHIGHO2_02_FULL_50_50</name>
    <dbReference type="NCBI Taxonomy" id="1798492"/>
    <lineage>
        <taxon>Bacteria</taxon>
        <taxon>Candidatus Kaiseribacteriota</taxon>
    </lineage>
</organism>